<feature type="region of interest" description="Disordered" evidence="1">
    <location>
        <begin position="79"/>
        <end position="99"/>
    </location>
</feature>
<gene>
    <name evidence="2" type="ORF">ADK34_21905</name>
</gene>
<name>A0A0L8K8I9_STRVR</name>
<reference evidence="2 3" key="1">
    <citation type="submission" date="2015-06" db="EMBL/GenBank/DDBJ databases">
        <authorList>
            <person name="Hoefler B.C."/>
            <person name="Straight P.D."/>
        </authorList>
    </citation>
    <scope>NUCLEOTIDE SEQUENCE [LARGE SCALE GENOMIC DNA]</scope>
    <source>
        <strain evidence="2 3">NRRL 3427</strain>
    </source>
</reference>
<proteinExistence type="predicted"/>
<dbReference type="AlphaFoldDB" id="A0A0L8K8I9"/>
<evidence type="ECO:0000313" key="2">
    <source>
        <dbReference type="EMBL" id="KOG22210.1"/>
    </source>
</evidence>
<evidence type="ECO:0000256" key="1">
    <source>
        <dbReference type="SAM" id="MobiDB-lite"/>
    </source>
</evidence>
<evidence type="ECO:0000313" key="3">
    <source>
        <dbReference type="Proteomes" id="UP000037023"/>
    </source>
</evidence>
<dbReference type="Proteomes" id="UP000037023">
    <property type="component" value="Unassembled WGS sequence"/>
</dbReference>
<organism evidence="2 3">
    <name type="scientific">Streptomyces viridochromogenes</name>
    <dbReference type="NCBI Taxonomy" id="1938"/>
    <lineage>
        <taxon>Bacteria</taxon>
        <taxon>Bacillati</taxon>
        <taxon>Actinomycetota</taxon>
        <taxon>Actinomycetes</taxon>
        <taxon>Kitasatosporales</taxon>
        <taxon>Streptomycetaceae</taxon>
        <taxon>Streptomyces</taxon>
    </lineage>
</organism>
<protein>
    <recommendedName>
        <fullName evidence="4">PknH-like extracellular domain-containing protein</fullName>
    </recommendedName>
</protein>
<sequence length="163" mass="17340">MGEVTSLPLSGDFQLNECVSVAKATAWHQQGFRGSTRDTVAVQDTLTFPDEATAAAAYRTAVGAMKDCQATSRELQRKAALPQDAAVRQTANTADGTSWQRRWTGVQGISSPGDQANHVYAVQRGNVLALLHYDEPASASAAPSYDFRGDTAVLRTLGALLAK</sequence>
<dbReference type="PATRIC" id="fig|1938.6.peg.4724"/>
<evidence type="ECO:0008006" key="4">
    <source>
        <dbReference type="Google" id="ProtNLM"/>
    </source>
</evidence>
<accession>A0A0L8K8I9</accession>
<comment type="caution">
    <text evidence="2">The sequence shown here is derived from an EMBL/GenBank/DDBJ whole genome shotgun (WGS) entry which is preliminary data.</text>
</comment>
<dbReference type="EMBL" id="LGUP01000249">
    <property type="protein sequence ID" value="KOG22210.1"/>
    <property type="molecule type" value="Genomic_DNA"/>
</dbReference>
<feature type="compositionally biased region" description="Polar residues" evidence="1">
    <location>
        <begin position="89"/>
        <end position="99"/>
    </location>
</feature>